<keyword evidence="4" id="KW-0456">Lyase</keyword>
<dbReference type="InterPro" id="IPR007342">
    <property type="entry name" value="PsuG"/>
</dbReference>
<dbReference type="AlphaFoldDB" id="A0A9Q0RPC9"/>
<keyword evidence="7" id="KW-1185">Reference proteome</keyword>
<evidence type="ECO:0000256" key="2">
    <source>
        <dbReference type="ARBA" id="ARBA00022801"/>
    </source>
</evidence>
<gene>
    <name evidence="6" type="ORF">RDWZM_000161</name>
</gene>
<dbReference type="GO" id="GO:0005737">
    <property type="term" value="C:cytoplasm"/>
    <property type="evidence" value="ECO:0007669"/>
    <property type="project" value="TreeGrafter"/>
</dbReference>
<protein>
    <submittedName>
        <fullName evidence="6">Uncharacterized protein</fullName>
    </submittedName>
</protein>
<dbReference type="Gene3D" id="3.40.1790.10">
    <property type="entry name" value="Indigoidine synthase domain"/>
    <property type="match status" value="1"/>
</dbReference>
<proteinExistence type="inferred from homology"/>
<sequence length="385" mass="41737">MVLREVYEALESHSPLVALESTIITHGMPYPHNLRTALEVESIIRANGATPATIGIIDGIVYVGMKHSQLEQLALKASKRESNEIFKISRSDLPIVLARKQSGGTTVSATSYLANRVGIRVFVTGGIGGVHRGVEHTMDISADLTELSRTPITVISAGIKSILDIGRTLEVLETNGVCVAVYQGKQFKTTNGNSEQVTFPAFFTPDSGISVNYNLKTSADVAELMRQRDSIGLESAILLAVPNDIEEGKVYHQKLEKALLIAEREMKENKSISGKRVTPFLLSKINELTGGESLQLNQQLIQHNALIGAQVAVEYSNVLQGISKASSLSTPTPRQCSHRIPVVIGGSVYDIVAKADRSSSFVKSNLFPIAFGQYLARMSPHCELL</sequence>
<dbReference type="GO" id="GO:0046872">
    <property type="term" value="F:metal ion binding"/>
    <property type="evidence" value="ECO:0007669"/>
    <property type="project" value="UniProtKB-KW"/>
</dbReference>
<dbReference type="SUPFAM" id="SSF110581">
    <property type="entry name" value="Indigoidine synthase A-like"/>
    <property type="match status" value="1"/>
</dbReference>
<dbReference type="Proteomes" id="UP001142055">
    <property type="component" value="Chromosome 1"/>
</dbReference>
<dbReference type="EMBL" id="JAPWDV010000001">
    <property type="protein sequence ID" value="KAJ6221616.1"/>
    <property type="molecule type" value="Genomic_DNA"/>
</dbReference>
<dbReference type="OMA" id="GVHREWT"/>
<keyword evidence="1" id="KW-0479">Metal-binding</keyword>
<keyword evidence="2" id="KW-0378">Hydrolase</keyword>
<evidence type="ECO:0000256" key="5">
    <source>
        <dbReference type="ARBA" id="ARBA00023295"/>
    </source>
</evidence>
<evidence type="ECO:0000256" key="4">
    <source>
        <dbReference type="ARBA" id="ARBA00023239"/>
    </source>
</evidence>
<keyword evidence="3" id="KW-0464">Manganese</keyword>
<dbReference type="HAMAP" id="MF_01876">
    <property type="entry name" value="PsiMP_glycosidase"/>
    <property type="match status" value="1"/>
</dbReference>
<evidence type="ECO:0000313" key="6">
    <source>
        <dbReference type="EMBL" id="KAJ6221616.1"/>
    </source>
</evidence>
<evidence type="ECO:0000256" key="1">
    <source>
        <dbReference type="ARBA" id="ARBA00022723"/>
    </source>
</evidence>
<dbReference type="PANTHER" id="PTHR42909:SF1">
    <property type="entry name" value="CARBOHYDRATE KINASE PFKB DOMAIN-CONTAINING PROTEIN"/>
    <property type="match status" value="1"/>
</dbReference>
<organism evidence="6 7">
    <name type="scientific">Blomia tropicalis</name>
    <name type="common">Mite</name>
    <dbReference type="NCBI Taxonomy" id="40697"/>
    <lineage>
        <taxon>Eukaryota</taxon>
        <taxon>Metazoa</taxon>
        <taxon>Ecdysozoa</taxon>
        <taxon>Arthropoda</taxon>
        <taxon>Chelicerata</taxon>
        <taxon>Arachnida</taxon>
        <taxon>Acari</taxon>
        <taxon>Acariformes</taxon>
        <taxon>Sarcoptiformes</taxon>
        <taxon>Astigmata</taxon>
        <taxon>Glycyphagoidea</taxon>
        <taxon>Echimyopodidae</taxon>
        <taxon>Blomia</taxon>
    </lineage>
</organism>
<name>A0A9Q0RPC9_BLOTA</name>
<accession>A0A9Q0RPC9</accession>
<evidence type="ECO:0000256" key="3">
    <source>
        <dbReference type="ARBA" id="ARBA00023211"/>
    </source>
</evidence>
<dbReference type="Pfam" id="PF04227">
    <property type="entry name" value="Indigoidine_A"/>
    <property type="match status" value="1"/>
</dbReference>
<comment type="caution">
    <text evidence="6">The sequence shown here is derived from an EMBL/GenBank/DDBJ whole genome shotgun (WGS) entry which is preliminary data.</text>
</comment>
<dbReference type="PANTHER" id="PTHR42909">
    <property type="entry name" value="ZGC:136858"/>
    <property type="match status" value="1"/>
</dbReference>
<reference evidence="6" key="1">
    <citation type="submission" date="2022-12" db="EMBL/GenBank/DDBJ databases">
        <title>Genome assemblies of Blomia tropicalis.</title>
        <authorList>
            <person name="Cui Y."/>
        </authorList>
    </citation>
    <scope>NUCLEOTIDE SEQUENCE</scope>
    <source>
        <tissue evidence="6">Adult mites</tissue>
    </source>
</reference>
<keyword evidence="5" id="KW-0326">Glycosidase</keyword>
<evidence type="ECO:0000313" key="7">
    <source>
        <dbReference type="Proteomes" id="UP001142055"/>
    </source>
</evidence>
<dbReference type="InterPro" id="IPR022830">
    <property type="entry name" value="Indigdn_synthA-like"/>
</dbReference>
<dbReference type="GO" id="GO:0016798">
    <property type="term" value="F:hydrolase activity, acting on glycosyl bonds"/>
    <property type="evidence" value="ECO:0007669"/>
    <property type="project" value="UniProtKB-KW"/>
</dbReference>
<dbReference type="GO" id="GO:0004730">
    <property type="term" value="F:pseudouridylate synthase activity"/>
    <property type="evidence" value="ECO:0007669"/>
    <property type="project" value="InterPro"/>
</dbReference>